<dbReference type="EMBL" id="AFBB01000002">
    <property type="protein sequence ID" value="EGF16763.1"/>
    <property type="molecule type" value="Genomic_DNA"/>
</dbReference>
<dbReference type="HOGENOM" id="CLU_1259764_0_0_9"/>
<dbReference type="STRING" id="888062.HMPREF9083_0239"/>
<dbReference type="AlphaFoldDB" id="F2BVM2"/>
<name>F2BVM2_9FIRM</name>
<keyword evidence="2" id="KW-1185">Reference proteome</keyword>
<evidence type="ECO:0000313" key="1">
    <source>
        <dbReference type="EMBL" id="EGF16763.1"/>
    </source>
</evidence>
<dbReference type="Proteomes" id="UP000003503">
    <property type="component" value="Unassembled WGS sequence"/>
</dbReference>
<protein>
    <submittedName>
        <fullName evidence="1">Uncharacterized protein</fullName>
    </submittedName>
</protein>
<sequence length="219" mass="25449">MGKITKENKMIKQKIIAFAISLIIFSSINNVVNAKTWNFENIGKTKLPEAISIDEGEQKTLSFEKFGGIKEFFIHSGATSGHYYTMTYNKPPHYSYGWATSQVLGSPYLLENNLYEYKNAPIEEKFDAIAHDLNLKIAQNNALYKNQNPLKKIKRNKNYCWEGTFSIPRYEKGIVYNEEYQLVLQHDKYQIYLGIVCYDGDIRDMKNIVSDILVKREFK</sequence>
<reference evidence="1 2" key="1">
    <citation type="submission" date="2011-02" db="EMBL/GenBank/DDBJ databases">
        <authorList>
            <person name="Muzny D."/>
            <person name="Qin X."/>
            <person name="Deng J."/>
            <person name="Jiang H."/>
            <person name="Liu Y."/>
            <person name="Qu J."/>
            <person name="Song X.-Z."/>
            <person name="Zhang L."/>
            <person name="Thornton R."/>
            <person name="Coyle M."/>
            <person name="Francisco L."/>
            <person name="Jackson L."/>
            <person name="Javaid M."/>
            <person name="Korchina V."/>
            <person name="Kovar C."/>
            <person name="Mata R."/>
            <person name="Mathew T."/>
            <person name="Ngo R."/>
            <person name="Nguyen L."/>
            <person name="Nguyen N."/>
            <person name="Okwuonu G."/>
            <person name="Ongeri F."/>
            <person name="Pham C."/>
            <person name="Simmons D."/>
            <person name="Wilczek-Boney K."/>
            <person name="Hale W."/>
            <person name="Jakkamsetti A."/>
            <person name="Pham P."/>
            <person name="Ruth R."/>
            <person name="San Lucas F."/>
            <person name="Warren J."/>
            <person name="Zhang J."/>
            <person name="Zhao Z."/>
            <person name="Zhou C."/>
            <person name="Zhu D."/>
            <person name="Lee S."/>
            <person name="Bess C."/>
            <person name="Blankenburg K."/>
            <person name="Forbes L."/>
            <person name="Fu Q."/>
            <person name="Gubbala S."/>
            <person name="Hirani K."/>
            <person name="Jayaseelan J.C."/>
            <person name="Lara F."/>
            <person name="Munidasa M."/>
            <person name="Palculict T."/>
            <person name="Patil S."/>
            <person name="Pu L.-L."/>
            <person name="Saada N."/>
            <person name="Tang L."/>
            <person name="Weissenberger G."/>
            <person name="Zhu Y."/>
            <person name="Hemphill L."/>
            <person name="Shang Y."/>
            <person name="Youmans B."/>
            <person name="Ayvaz T."/>
            <person name="Ross M."/>
            <person name="Santibanez J."/>
            <person name="Aqrawi P."/>
            <person name="Gross S."/>
            <person name="Joshi V."/>
            <person name="Fowler G."/>
            <person name="Nazareth L."/>
            <person name="Reid J."/>
            <person name="Worley K."/>
            <person name="Petrosino J."/>
            <person name="Highlander S."/>
            <person name="Gibbs R."/>
        </authorList>
    </citation>
    <scope>NUCLEOTIDE SEQUENCE [LARGE SCALE GENOMIC DNA]</scope>
    <source>
        <strain evidence="1 2">DSM 19965</strain>
    </source>
</reference>
<proteinExistence type="predicted"/>
<evidence type="ECO:0000313" key="2">
    <source>
        <dbReference type="Proteomes" id="UP000003503"/>
    </source>
</evidence>
<gene>
    <name evidence="1" type="ORF">HMPREF9083_0239</name>
</gene>
<comment type="caution">
    <text evidence="1">The sequence shown here is derived from an EMBL/GenBank/DDBJ whole genome shotgun (WGS) entry which is preliminary data.</text>
</comment>
<organism evidence="1 2">
    <name type="scientific">Dialister micraerophilus DSM 19965</name>
    <dbReference type="NCBI Taxonomy" id="888062"/>
    <lineage>
        <taxon>Bacteria</taxon>
        <taxon>Bacillati</taxon>
        <taxon>Bacillota</taxon>
        <taxon>Negativicutes</taxon>
        <taxon>Veillonellales</taxon>
        <taxon>Veillonellaceae</taxon>
        <taxon>Dialister</taxon>
    </lineage>
</organism>
<accession>F2BVM2</accession>